<dbReference type="NCBIfam" id="TIGR01178">
    <property type="entry name" value="ade"/>
    <property type="match status" value="1"/>
</dbReference>
<gene>
    <name evidence="6 9" type="primary">ade</name>
    <name evidence="9" type="ORF">GT019_04990</name>
</gene>
<reference evidence="9 10" key="1">
    <citation type="submission" date="2020-01" db="EMBL/GenBank/DDBJ databases">
        <title>Paenibacillus soybeanensis sp. nov. isolated from the nodules of soybean (Glycine max(L.) Merr).</title>
        <authorList>
            <person name="Wang H."/>
        </authorList>
    </citation>
    <scope>NUCLEOTIDE SEQUENCE [LARGE SCALE GENOMIC DNA]</scope>
    <source>
        <strain evidence="9 10">T1</strain>
    </source>
</reference>
<proteinExistence type="inferred from homology"/>
<name>A0ABW9XKR9_9BACL</name>
<dbReference type="PANTHER" id="PTHR11113:SF2">
    <property type="entry name" value="ADENINE DEAMINASE"/>
    <property type="match status" value="1"/>
</dbReference>
<dbReference type="Gene3D" id="3.20.20.140">
    <property type="entry name" value="Metal-dependent hydrolases"/>
    <property type="match status" value="1"/>
</dbReference>
<dbReference type="SUPFAM" id="SSF51556">
    <property type="entry name" value="Metallo-dependent hydrolases"/>
    <property type="match status" value="1"/>
</dbReference>
<keyword evidence="4 6" id="KW-0464">Manganese</keyword>
<evidence type="ECO:0000313" key="9">
    <source>
        <dbReference type="EMBL" id="NBD23218.1"/>
    </source>
</evidence>
<dbReference type="CDD" id="cd01295">
    <property type="entry name" value="AdeC"/>
    <property type="match status" value="1"/>
</dbReference>
<evidence type="ECO:0000256" key="5">
    <source>
        <dbReference type="ARBA" id="ARBA00047720"/>
    </source>
</evidence>
<evidence type="ECO:0000256" key="1">
    <source>
        <dbReference type="ARBA" id="ARBA00006773"/>
    </source>
</evidence>
<dbReference type="InterPro" id="IPR011059">
    <property type="entry name" value="Metal-dep_hydrolase_composite"/>
</dbReference>
<dbReference type="HAMAP" id="MF_01518">
    <property type="entry name" value="Adenine_deamin"/>
    <property type="match status" value="1"/>
</dbReference>
<comment type="caution">
    <text evidence="9">The sequence shown here is derived from an EMBL/GenBank/DDBJ whole genome shotgun (WGS) entry which is preliminary data.</text>
</comment>
<comment type="cofactor">
    <cofactor evidence="6">
        <name>Mn(2+)</name>
        <dbReference type="ChEBI" id="CHEBI:29035"/>
    </cofactor>
</comment>
<dbReference type="Gene3D" id="2.30.40.10">
    <property type="entry name" value="Urease, subunit C, domain 1"/>
    <property type="match status" value="1"/>
</dbReference>
<comment type="catalytic activity">
    <reaction evidence="5 6">
        <text>adenine + H2O + H(+) = hypoxanthine + NH4(+)</text>
        <dbReference type="Rhea" id="RHEA:23688"/>
        <dbReference type="ChEBI" id="CHEBI:15377"/>
        <dbReference type="ChEBI" id="CHEBI:15378"/>
        <dbReference type="ChEBI" id="CHEBI:16708"/>
        <dbReference type="ChEBI" id="CHEBI:17368"/>
        <dbReference type="ChEBI" id="CHEBI:28938"/>
        <dbReference type="EC" id="3.5.4.2"/>
    </reaction>
</comment>
<organism evidence="9 10">
    <name type="scientific">Paenibacillus glycinis</name>
    <dbReference type="NCBI Taxonomy" id="2697035"/>
    <lineage>
        <taxon>Bacteria</taxon>
        <taxon>Bacillati</taxon>
        <taxon>Bacillota</taxon>
        <taxon>Bacilli</taxon>
        <taxon>Bacillales</taxon>
        <taxon>Paenibacillaceae</taxon>
        <taxon>Paenibacillus</taxon>
    </lineage>
</organism>
<evidence type="ECO:0000256" key="3">
    <source>
        <dbReference type="ARBA" id="ARBA00022801"/>
    </source>
</evidence>
<dbReference type="InterPro" id="IPR026912">
    <property type="entry name" value="Adenine_deam_C"/>
</dbReference>
<feature type="domain" description="Adenine deaminase C-terminal" evidence="8">
    <location>
        <begin position="415"/>
        <end position="583"/>
    </location>
</feature>
<evidence type="ECO:0000256" key="6">
    <source>
        <dbReference type="HAMAP-Rule" id="MF_01518"/>
    </source>
</evidence>
<feature type="domain" description="Amidohydrolase-related" evidence="7">
    <location>
        <begin position="79"/>
        <end position="359"/>
    </location>
</feature>
<accession>A0ABW9XKR9</accession>
<dbReference type="EC" id="3.5.4.2" evidence="2 6"/>
<evidence type="ECO:0000259" key="8">
    <source>
        <dbReference type="Pfam" id="PF13382"/>
    </source>
</evidence>
<dbReference type="Pfam" id="PF13382">
    <property type="entry name" value="Adenine_deam_C"/>
    <property type="match status" value="1"/>
</dbReference>
<dbReference type="InterPro" id="IPR006680">
    <property type="entry name" value="Amidohydro-rel"/>
</dbReference>
<sequence>MNNGIEDKARRKSVEDAALSKRIAVAGKQMPADLVVKGGRILNVFTAEWMEGDIAIADGVIAGIGTYEGRETLDADGKYIVPGFMDGHVHVESSMLAPREFAKLLLKHGVTSAFTDPHEIANVAGTRGIDYMLNQADRLPFDMFVLLPSCVPVTPFESNGARLEAEDLAPYYAHPKVLGLAEVMNFPAVANREASMLNKLRGASSKHIDGHAAGIDREGLNVYMAAGIRTDHESVTREEAKDRLDLGMHLMIREGTVAKNLDALLPAITPRNAGRCLFVTDDKLLDDLVEEGSVDHVVRLAIAKGLDPITAIQMVTINTAACFGLRDRGAIAPGYLADFLVLDEPRDVKIHAVYKEGRCVVEQGSVREGAFPEPPPSLKQASSLTSLNAKQASLSDFALPISSDSCHVIEIIPNQIVTRRLKESVDIQDGMFRPSAQKDQLKLAVVERHRATGNIGLGIVKGFKLSRGAIASSVSHDSHNIVIAGASDADMLAALEQVVRQGGGLAVVSEGTVIASLSLPVAGLMSDRPYGEVYEELRQVNRALAAIGAQPSFNPFLTLSFLTLPVIPALKLTDRGLFDFESFGPIAVEAGE</sequence>
<dbReference type="PANTHER" id="PTHR11113">
    <property type="entry name" value="N-ACETYLGLUCOSAMINE-6-PHOSPHATE DEACETYLASE"/>
    <property type="match status" value="1"/>
</dbReference>
<keyword evidence="3 6" id="KW-0378">Hydrolase</keyword>
<dbReference type="InterPro" id="IPR006679">
    <property type="entry name" value="Adenine_deam"/>
</dbReference>
<protein>
    <recommendedName>
        <fullName evidence="2 6">Adenine deaminase</fullName>
        <shortName evidence="6">Adenase</shortName>
        <shortName evidence="6">Adenine aminase</shortName>
        <ecNumber evidence="2 6">3.5.4.2</ecNumber>
    </recommendedName>
</protein>
<dbReference type="EMBL" id="JAAAMV010000002">
    <property type="protein sequence ID" value="NBD23218.1"/>
    <property type="molecule type" value="Genomic_DNA"/>
</dbReference>
<dbReference type="GO" id="GO:0000034">
    <property type="term" value="F:adenine deaminase activity"/>
    <property type="evidence" value="ECO:0007669"/>
    <property type="project" value="UniProtKB-EC"/>
</dbReference>
<evidence type="ECO:0000259" key="7">
    <source>
        <dbReference type="Pfam" id="PF01979"/>
    </source>
</evidence>
<keyword evidence="10" id="KW-1185">Reference proteome</keyword>
<comment type="similarity">
    <text evidence="1 6">Belongs to the metallo-dependent hydrolases superfamily. Adenine deaminase family.</text>
</comment>
<dbReference type="RefSeq" id="WP_161741647.1">
    <property type="nucleotide sequence ID" value="NZ_JAAAMV010000002.1"/>
</dbReference>
<evidence type="ECO:0000256" key="2">
    <source>
        <dbReference type="ARBA" id="ARBA00012782"/>
    </source>
</evidence>
<evidence type="ECO:0000313" key="10">
    <source>
        <dbReference type="Proteomes" id="UP000665561"/>
    </source>
</evidence>
<dbReference type="Proteomes" id="UP000665561">
    <property type="component" value="Unassembled WGS sequence"/>
</dbReference>
<evidence type="ECO:0000256" key="4">
    <source>
        <dbReference type="ARBA" id="ARBA00023211"/>
    </source>
</evidence>
<dbReference type="SUPFAM" id="SSF51338">
    <property type="entry name" value="Composite domain of metallo-dependent hydrolases"/>
    <property type="match status" value="1"/>
</dbReference>
<dbReference type="InterPro" id="IPR032466">
    <property type="entry name" value="Metal_Hydrolase"/>
</dbReference>
<dbReference type="Pfam" id="PF01979">
    <property type="entry name" value="Amidohydro_1"/>
    <property type="match status" value="1"/>
</dbReference>